<evidence type="ECO:0000313" key="2">
    <source>
        <dbReference type="EMBL" id="MEJ8571307.1"/>
    </source>
</evidence>
<organism evidence="2 3">
    <name type="scientific">Microbaculum marinum</name>
    <dbReference type="NCBI Taxonomy" id="1764581"/>
    <lineage>
        <taxon>Bacteria</taxon>
        <taxon>Pseudomonadati</taxon>
        <taxon>Pseudomonadota</taxon>
        <taxon>Alphaproteobacteria</taxon>
        <taxon>Hyphomicrobiales</taxon>
        <taxon>Tepidamorphaceae</taxon>
        <taxon>Microbaculum</taxon>
    </lineage>
</organism>
<sequence length="147" mass="15951">MMANIFRMEDGVFVGSQLTEADIDALPAKGFRTLVVNRPDGEADDQMSHDAARAAAQRNGLAFHYQPVESVDATEDWAVAGFRDLLDSVERPALFCCRTGNRSTLMWAQAAVSRLGVDAVIDAAAKAGCDFEPIRDIFEDLARDGGK</sequence>
<dbReference type="NCBIfam" id="TIGR01244">
    <property type="entry name" value="TIGR01244 family sulfur transferase"/>
    <property type="match status" value="1"/>
</dbReference>
<dbReference type="Gene3D" id="3.90.190.10">
    <property type="entry name" value="Protein tyrosine phosphatase superfamily"/>
    <property type="match status" value="1"/>
</dbReference>
<dbReference type="Pfam" id="PF04273">
    <property type="entry name" value="BLH_phosphatase"/>
    <property type="match status" value="1"/>
</dbReference>
<protein>
    <submittedName>
        <fullName evidence="2">TIGR01244 family sulfur transferase</fullName>
    </submittedName>
</protein>
<dbReference type="GO" id="GO:0016740">
    <property type="term" value="F:transferase activity"/>
    <property type="evidence" value="ECO:0007669"/>
    <property type="project" value="UniProtKB-KW"/>
</dbReference>
<comment type="caution">
    <text evidence="2">The sequence shown here is derived from an EMBL/GenBank/DDBJ whole genome shotgun (WGS) entry which is preliminary data.</text>
</comment>
<dbReference type="GO" id="GO:0016787">
    <property type="term" value="F:hydrolase activity"/>
    <property type="evidence" value="ECO:0007669"/>
    <property type="project" value="InterPro"/>
</dbReference>
<dbReference type="InterPro" id="IPR005939">
    <property type="entry name" value="BLH_phosphatase-like"/>
</dbReference>
<dbReference type="SUPFAM" id="SSF52799">
    <property type="entry name" value="(Phosphotyrosine protein) phosphatases II"/>
    <property type="match status" value="1"/>
</dbReference>
<keyword evidence="3" id="KW-1185">Reference proteome</keyword>
<name>A0AAW9RGD0_9HYPH</name>
<dbReference type="EMBL" id="JAZHOF010000003">
    <property type="protein sequence ID" value="MEJ8571307.1"/>
    <property type="molecule type" value="Genomic_DNA"/>
</dbReference>
<gene>
    <name evidence="2" type="ORF">V3328_07480</name>
</gene>
<dbReference type="InterPro" id="IPR029021">
    <property type="entry name" value="Prot-tyrosine_phosphatase-like"/>
</dbReference>
<dbReference type="Proteomes" id="UP001378188">
    <property type="component" value="Unassembled WGS sequence"/>
</dbReference>
<accession>A0AAW9RGD0</accession>
<proteinExistence type="predicted"/>
<evidence type="ECO:0000313" key="3">
    <source>
        <dbReference type="Proteomes" id="UP001378188"/>
    </source>
</evidence>
<keyword evidence="2" id="KW-0808">Transferase</keyword>
<evidence type="ECO:0000259" key="1">
    <source>
        <dbReference type="Pfam" id="PF04273"/>
    </source>
</evidence>
<feature type="domain" description="Beta-lactamase hydrolase-like protein phosphatase-like" evidence="1">
    <location>
        <begin position="12"/>
        <end position="109"/>
    </location>
</feature>
<dbReference type="AlphaFoldDB" id="A0AAW9RGD0"/>
<reference evidence="2 3" key="1">
    <citation type="submission" date="2024-02" db="EMBL/GenBank/DDBJ databases">
        <title>Genome analysis and characterization of Microbaculum marinisediminis sp. nov., isolated from marine sediment.</title>
        <authorList>
            <person name="Du Z.-J."/>
            <person name="Ye Y.-Q."/>
            <person name="Zhang Z.-R."/>
            <person name="Yuan S.-M."/>
            <person name="Zhang X.-Y."/>
        </authorList>
    </citation>
    <scope>NUCLEOTIDE SEQUENCE [LARGE SCALE GENOMIC DNA]</scope>
    <source>
        <strain evidence="2 3">SDUM1044001</strain>
    </source>
</reference>